<name>A0A173S5G7_9FIRM</name>
<accession>A0A173S5G7</accession>
<dbReference type="STRING" id="166486.ERS852572_00791"/>
<dbReference type="Proteomes" id="UP000095350">
    <property type="component" value="Unassembled WGS sequence"/>
</dbReference>
<dbReference type="AlphaFoldDB" id="A0A173S5G7"/>
<evidence type="ECO:0000313" key="9">
    <source>
        <dbReference type="EMBL" id="CUM85481.1"/>
    </source>
</evidence>
<dbReference type="GO" id="GO:0005886">
    <property type="term" value="C:plasma membrane"/>
    <property type="evidence" value="ECO:0007669"/>
    <property type="project" value="UniProtKB-SubCell"/>
</dbReference>
<evidence type="ECO:0000256" key="5">
    <source>
        <dbReference type="ARBA" id="ARBA00022989"/>
    </source>
</evidence>
<dbReference type="PaxDb" id="166486-ERS852572_00791"/>
<dbReference type="OrthoDB" id="8557224at2"/>
<evidence type="ECO:0000256" key="2">
    <source>
        <dbReference type="ARBA" id="ARBA00022448"/>
    </source>
</evidence>
<feature type="transmembrane region" description="Helical" evidence="7">
    <location>
        <begin position="219"/>
        <end position="235"/>
    </location>
</feature>
<keyword evidence="5 7" id="KW-1133">Transmembrane helix</keyword>
<dbReference type="PANTHER" id="PTHR30043">
    <property type="entry name" value="PHOSPHONATES TRANSPORT SYSTEM PERMEASE PROTEIN"/>
    <property type="match status" value="1"/>
</dbReference>
<keyword evidence="2 7" id="KW-0813">Transport</keyword>
<dbReference type="InterPro" id="IPR035906">
    <property type="entry name" value="MetI-like_sf"/>
</dbReference>
<dbReference type="SUPFAM" id="SSF161098">
    <property type="entry name" value="MetI-like"/>
    <property type="match status" value="1"/>
</dbReference>
<protein>
    <submittedName>
        <fullName evidence="9">Phosphate-import permease protein phnE</fullName>
    </submittedName>
</protein>
<reference evidence="9 10" key="1">
    <citation type="submission" date="2015-09" db="EMBL/GenBank/DDBJ databases">
        <authorList>
            <consortium name="Pathogen Informatics"/>
        </authorList>
    </citation>
    <scope>NUCLEOTIDE SEQUENCE [LARGE SCALE GENOMIC DNA]</scope>
    <source>
        <strain evidence="9 10">2789STDY5834960</strain>
    </source>
</reference>
<evidence type="ECO:0000256" key="1">
    <source>
        <dbReference type="ARBA" id="ARBA00004651"/>
    </source>
</evidence>
<feature type="transmembrane region" description="Helical" evidence="7">
    <location>
        <begin position="133"/>
        <end position="163"/>
    </location>
</feature>
<feature type="transmembrane region" description="Helical" evidence="7">
    <location>
        <begin position="247"/>
        <end position="268"/>
    </location>
</feature>
<keyword evidence="6 7" id="KW-0472">Membrane</keyword>
<organism evidence="9 10">
    <name type="scientific">Roseburia intestinalis</name>
    <dbReference type="NCBI Taxonomy" id="166486"/>
    <lineage>
        <taxon>Bacteria</taxon>
        <taxon>Bacillati</taxon>
        <taxon>Bacillota</taxon>
        <taxon>Clostridia</taxon>
        <taxon>Lachnospirales</taxon>
        <taxon>Lachnospiraceae</taxon>
        <taxon>Roseburia</taxon>
    </lineage>
</organism>
<comment type="similarity">
    <text evidence="7">Belongs to the binding-protein-dependent transport system permease family.</text>
</comment>
<evidence type="ECO:0000313" key="10">
    <source>
        <dbReference type="Proteomes" id="UP000095350"/>
    </source>
</evidence>
<comment type="subcellular location">
    <subcellularLocation>
        <location evidence="1 7">Cell membrane</location>
        <topology evidence="1 7">Multi-pass membrane protein</topology>
    </subcellularLocation>
</comment>
<dbReference type="Pfam" id="PF00528">
    <property type="entry name" value="BPD_transp_1"/>
    <property type="match status" value="1"/>
</dbReference>
<dbReference type="CDD" id="cd06261">
    <property type="entry name" value="TM_PBP2"/>
    <property type="match status" value="1"/>
</dbReference>
<keyword evidence="4 7" id="KW-0812">Transmembrane</keyword>
<gene>
    <name evidence="9" type="primary">phnE_2</name>
    <name evidence="9" type="ORF">ERS852572_00791</name>
</gene>
<keyword evidence="3" id="KW-1003">Cell membrane</keyword>
<feature type="domain" description="ABC transmembrane type-1" evidence="8">
    <location>
        <begin position="82"/>
        <end position="265"/>
    </location>
</feature>
<dbReference type="Gene3D" id="1.10.3720.10">
    <property type="entry name" value="MetI-like"/>
    <property type="match status" value="1"/>
</dbReference>
<dbReference type="PANTHER" id="PTHR30043:SF1">
    <property type="entry name" value="ABC TRANSPORT SYSTEM PERMEASE PROTEIN P69"/>
    <property type="match status" value="1"/>
</dbReference>
<evidence type="ECO:0000256" key="7">
    <source>
        <dbReference type="RuleBase" id="RU363032"/>
    </source>
</evidence>
<dbReference type="NCBIfam" id="TIGR01097">
    <property type="entry name" value="PhnE"/>
    <property type="match status" value="1"/>
</dbReference>
<sequence length="273" mass="29859">MGLYDKIFKPKKLVLANGKVVEERCSRAPLIIVLIVIATWISVKVTGFSMTTLVTRIRFFFDILAQMFPPKVGYISSIWGPLFDTIKMSLLGSFVGGVLAIPFAILASSNLIKNKVVIGVVRVFLSIVRTIPTLVAALIATYIWGLGTMAGTFAIAVFTFAYVGKQLYEMIETVDMGAYEAMEAMGAGKAYSFISAIMPQVLPAYMSVCLFCFEGNVRYAAILGYVGAGGLGLILNEKIGWREYDSVGMILIVLFGTVLIIEAISHYIRKKLT</sequence>
<dbReference type="GO" id="GO:0015416">
    <property type="term" value="F:ABC-type phosphonate transporter activity"/>
    <property type="evidence" value="ECO:0007669"/>
    <property type="project" value="InterPro"/>
</dbReference>
<evidence type="ECO:0000256" key="4">
    <source>
        <dbReference type="ARBA" id="ARBA00022692"/>
    </source>
</evidence>
<proteinExistence type="inferred from homology"/>
<evidence type="ECO:0000259" key="8">
    <source>
        <dbReference type="PROSITE" id="PS50928"/>
    </source>
</evidence>
<dbReference type="InterPro" id="IPR000515">
    <property type="entry name" value="MetI-like"/>
</dbReference>
<feature type="transmembrane region" description="Helical" evidence="7">
    <location>
        <begin position="28"/>
        <end position="47"/>
    </location>
</feature>
<dbReference type="EMBL" id="CYXZ01000005">
    <property type="protein sequence ID" value="CUM85481.1"/>
    <property type="molecule type" value="Genomic_DNA"/>
</dbReference>
<evidence type="ECO:0000256" key="3">
    <source>
        <dbReference type="ARBA" id="ARBA00022475"/>
    </source>
</evidence>
<feature type="transmembrane region" description="Helical" evidence="7">
    <location>
        <begin position="91"/>
        <end position="112"/>
    </location>
</feature>
<dbReference type="RefSeq" id="WP_055193379.1">
    <property type="nucleotide sequence ID" value="NZ_CABIYH010000005.1"/>
</dbReference>
<evidence type="ECO:0000256" key="6">
    <source>
        <dbReference type="ARBA" id="ARBA00023136"/>
    </source>
</evidence>
<dbReference type="InterPro" id="IPR005769">
    <property type="entry name" value="PhnE/PtxC"/>
</dbReference>
<dbReference type="PROSITE" id="PS50928">
    <property type="entry name" value="ABC_TM1"/>
    <property type="match status" value="1"/>
</dbReference>
<feature type="transmembrane region" description="Helical" evidence="7">
    <location>
        <begin position="190"/>
        <end position="212"/>
    </location>
</feature>